<dbReference type="Proteomes" id="UP001630127">
    <property type="component" value="Unassembled WGS sequence"/>
</dbReference>
<dbReference type="Pfam" id="PF00170">
    <property type="entry name" value="bZIP_1"/>
    <property type="match status" value="1"/>
</dbReference>
<feature type="compositionally biased region" description="Polar residues" evidence="9">
    <location>
        <begin position="119"/>
        <end position="129"/>
    </location>
</feature>
<dbReference type="PROSITE" id="PS50217">
    <property type="entry name" value="BZIP"/>
    <property type="match status" value="1"/>
</dbReference>
<evidence type="ECO:0000256" key="3">
    <source>
        <dbReference type="ARBA" id="ARBA00022682"/>
    </source>
</evidence>
<dbReference type="GO" id="GO:0009738">
    <property type="term" value="P:abscisic acid-activated signaling pathway"/>
    <property type="evidence" value="ECO:0007669"/>
    <property type="project" value="UniProtKB-KW"/>
</dbReference>
<keyword evidence="12" id="KW-1185">Reference proteome</keyword>
<gene>
    <name evidence="11" type="ORF">ACH5RR_004584</name>
</gene>
<feature type="compositionally biased region" description="Low complexity" evidence="9">
    <location>
        <begin position="86"/>
        <end position="99"/>
    </location>
</feature>
<dbReference type="EMBL" id="JBJUIK010000002">
    <property type="protein sequence ID" value="KAL3536123.1"/>
    <property type="molecule type" value="Genomic_DNA"/>
</dbReference>
<keyword evidence="5" id="KW-0238">DNA-binding</keyword>
<feature type="region of interest" description="Disordered" evidence="9">
    <location>
        <begin position="149"/>
        <end position="177"/>
    </location>
</feature>
<dbReference type="SMART" id="SM00338">
    <property type="entry name" value="BRLZ"/>
    <property type="match status" value="1"/>
</dbReference>
<dbReference type="GO" id="GO:0005634">
    <property type="term" value="C:nucleus"/>
    <property type="evidence" value="ECO:0007669"/>
    <property type="project" value="UniProtKB-SubCell"/>
</dbReference>
<evidence type="ECO:0000256" key="8">
    <source>
        <dbReference type="ARBA" id="ARBA00061369"/>
    </source>
</evidence>
<keyword evidence="4" id="KW-0805">Transcription regulation</keyword>
<evidence type="ECO:0000256" key="1">
    <source>
        <dbReference type="ARBA" id="ARBA00004123"/>
    </source>
</evidence>
<sequence>MVVTDSEMTSQGELQSSLQSVQQIQQAKNHTFSSLGRQSSIYSLTLDEFQNTLCESGKNFGSMNMDEFLNSIWTAEENQTQATTAMQAAAASHNTANPTHLPLVEANNTSTDQKRVKTKQPSLARQGSLTLPGPLSRKTVEEVWAEIHSNTQQEPRDQPQNNSTTNPRNPGSSSQQRQITFGEMTLEDFLVKAGVVREQTQSPALPQQQQQPPYNGGFYQNNNVTGSGFVTRPVMNLASVSSPGGGVNIAGYQPMAQTGEPSGVYPGSMKRGGYAAQPSSTAACFGGRMRNGGNGGGYGQVQSLGMGSPASPLTSDGLCANQMDGANQYGMDMGEMRGSGGGGGGRKRIIDGPIEKVVERRQRRMIKNRESAARSRARKQAYTVELEAELNQLKEENDHLKQSLAEIERKIRQQQFEETKMKAQARSQRANGKLRVIRRTTSSPC</sequence>
<evidence type="ECO:0000313" key="12">
    <source>
        <dbReference type="Proteomes" id="UP001630127"/>
    </source>
</evidence>
<name>A0ABD3AY09_9GENT</name>
<feature type="region of interest" description="Disordered" evidence="9">
    <location>
        <begin position="86"/>
        <end position="137"/>
    </location>
</feature>
<feature type="region of interest" description="Disordered" evidence="9">
    <location>
        <begin position="420"/>
        <end position="445"/>
    </location>
</feature>
<evidence type="ECO:0000256" key="6">
    <source>
        <dbReference type="ARBA" id="ARBA00023163"/>
    </source>
</evidence>
<dbReference type="GO" id="GO:0043565">
    <property type="term" value="F:sequence-specific DNA binding"/>
    <property type="evidence" value="ECO:0007669"/>
    <property type="project" value="UniProtKB-ARBA"/>
</dbReference>
<dbReference type="PROSITE" id="PS00036">
    <property type="entry name" value="BZIP_BASIC"/>
    <property type="match status" value="1"/>
</dbReference>
<dbReference type="GO" id="GO:0009414">
    <property type="term" value="P:response to water deprivation"/>
    <property type="evidence" value="ECO:0007669"/>
    <property type="project" value="UniProtKB-ARBA"/>
</dbReference>
<evidence type="ECO:0000256" key="9">
    <source>
        <dbReference type="SAM" id="MobiDB-lite"/>
    </source>
</evidence>
<keyword evidence="2" id="KW-0597">Phosphoprotein</keyword>
<comment type="subcellular location">
    <subcellularLocation>
        <location evidence="1">Nucleus</location>
    </subcellularLocation>
</comment>
<dbReference type="GO" id="GO:0009651">
    <property type="term" value="P:response to salt stress"/>
    <property type="evidence" value="ECO:0007669"/>
    <property type="project" value="UniProtKB-ARBA"/>
</dbReference>
<comment type="caution">
    <text evidence="11">The sequence shown here is derived from an EMBL/GenBank/DDBJ whole genome shotgun (WGS) entry which is preliminary data.</text>
</comment>
<dbReference type="GO" id="GO:0006355">
    <property type="term" value="P:regulation of DNA-templated transcription"/>
    <property type="evidence" value="ECO:0007669"/>
    <property type="project" value="UniProtKB-ARBA"/>
</dbReference>
<dbReference type="Gene3D" id="1.20.5.170">
    <property type="match status" value="1"/>
</dbReference>
<dbReference type="PANTHER" id="PTHR22952">
    <property type="entry name" value="CAMP-RESPONSE ELEMENT BINDING PROTEIN-RELATED"/>
    <property type="match status" value="1"/>
</dbReference>
<evidence type="ECO:0000256" key="7">
    <source>
        <dbReference type="ARBA" id="ARBA00023242"/>
    </source>
</evidence>
<dbReference type="GO" id="GO:0009845">
    <property type="term" value="P:seed germination"/>
    <property type="evidence" value="ECO:0007669"/>
    <property type="project" value="UniProtKB-ARBA"/>
</dbReference>
<evidence type="ECO:0000259" key="10">
    <source>
        <dbReference type="PROSITE" id="PS50217"/>
    </source>
</evidence>
<dbReference type="AlphaFoldDB" id="A0ABD3AY09"/>
<evidence type="ECO:0000256" key="5">
    <source>
        <dbReference type="ARBA" id="ARBA00023125"/>
    </source>
</evidence>
<proteinExistence type="inferred from homology"/>
<dbReference type="InterPro" id="IPR004827">
    <property type="entry name" value="bZIP"/>
</dbReference>
<dbReference type="InterPro" id="IPR043452">
    <property type="entry name" value="BZIP46-like"/>
</dbReference>
<organism evidence="11 12">
    <name type="scientific">Cinchona calisaya</name>
    <dbReference type="NCBI Taxonomy" id="153742"/>
    <lineage>
        <taxon>Eukaryota</taxon>
        <taxon>Viridiplantae</taxon>
        <taxon>Streptophyta</taxon>
        <taxon>Embryophyta</taxon>
        <taxon>Tracheophyta</taxon>
        <taxon>Spermatophyta</taxon>
        <taxon>Magnoliopsida</taxon>
        <taxon>eudicotyledons</taxon>
        <taxon>Gunneridae</taxon>
        <taxon>Pentapetalae</taxon>
        <taxon>asterids</taxon>
        <taxon>lamiids</taxon>
        <taxon>Gentianales</taxon>
        <taxon>Rubiaceae</taxon>
        <taxon>Cinchonoideae</taxon>
        <taxon>Cinchoneae</taxon>
        <taxon>Cinchona</taxon>
    </lineage>
</organism>
<dbReference type="FunFam" id="1.20.5.170:FF:000060">
    <property type="entry name" value="protein ABSCISIC ACID-INSENSITIVE 5 isoform X1"/>
    <property type="match status" value="1"/>
</dbReference>
<dbReference type="CDD" id="cd14707">
    <property type="entry name" value="bZIP_plant_BZIP46"/>
    <property type="match status" value="1"/>
</dbReference>
<dbReference type="PANTHER" id="PTHR22952:SF175">
    <property type="entry name" value="PROTEIN ABSCISIC ACID-INSENSITIVE 5"/>
    <property type="match status" value="1"/>
</dbReference>
<reference evidence="11 12" key="1">
    <citation type="submission" date="2024-11" db="EMBL/GenBank/DDBJ databases">
        <title>A near-complete genome assembly of Cinchona calisaya.</title>
        <authorList>
            <person name="Lian D.C."/>
            <person name="Zhao X.W."/>
            <person name="Wei L."/>
        </authorList>
    </citation>
    <scope>NUCLEOTIDE SEQUENCE [LARGE SCALE GENOMIC DNA]</scope>
    <source>
        <tissue evidence="11">Nenye</tissue>
    </source>
</reference>
<dbReference type="InterPro" id="IPR046347">
    <property type="entry name" value="bZIP_sf"/>
</dbReference>
<evidence type="ECO:0000256" key="4">
    <source>
        <dbReference type="ARBA" id="ARBA00023015"/>
    </source>
</evidence>
<protein>
    <recommendedName>
        <fullName evidence="10">BZIP domain-containing protein</fullName>
    </recommendedName>
</protein>
<feature type="domain" description="BZIP" evidence="10">
    <location>
        <begin position="358"/>
        <end position="421"/>
    </location>
</feature>
<evidence type="ECO:0000313" key="11">
    <source>
        <dbReference type="EMBL" id="KAL3536123.1"/>
    </source>
</evidence>
<comment type="similarity">
    <text evidence="8">Belongs to the bZIP family. ABI5 subfamily.</text>
</comment>
<evidence type="ECO:0000256" key="2">
    <source>
        <dbReference type="ARBA" id="ARBA00022553"/>
    </source>
</evidence>
<dbReference type="SUPFAM" id="SSF57959">
    <property type="entry name" value="Leucine zipper domain"/>
    <property type="match status" value="1"/>
</dbReference>
<keyword evidence="6" id="KW-0804">Transcription</keyword>
<keyword evidence="7" id="KW-0539">Nucleus</keyword>
<keyword evidence="3" id="KW-0938">Abscisic acid signaling pathway</keyword>
<accession>A0ABD3AY09</accession>